<dbReference type="InterPro" id="IPR011707">
    <property type="entry name" value="Cu-oxidase-like_N"/>
</dbReference>
<dbReference type="Gene3D" id="2.60.40.420">
    <property type="entry name" value="Cupredoxins - blue copper proteins"/>
    <property type="match status" value="3"/>
</dbReference>
<dbReference type="InterPro" id="IPR008972">
    <property type="entry name" value="Cupredoxin"/>
</dbReference>
<dbReference type="FunFam" id="2.60.40.420:FF:000021">
    <property type="entry name" value="Extracellular dihydrogeodin oxidase/laccase"/>
    <property type="match status" value="1"/>
</dbReference>
<evidence type="ECO:0000259" key="10">
    <source>
        <dbReference type="Pfam" id="PF07732"/>
    </source>
</evidence>
<evidence type="ECO:0000256" key="6">
    <source>
        <dbReference type="ARBA" id="ARBA00023180"/>
    </source>
</evidence>
<dbReference type="Proteomes" id="UP001213681">
    <property type="component" value="Unassembled WGS sequence"/>
</dbReference>
<evidence type="ECO:0000259" key="8">
    <source>
        <dbReference type="Pfam" id="PF00394"/>
    </source>
</evidence>
<feature type="domain" description="Plastocyanin-like" evidence="8">
    <location>
        <begin position="215"/>
        <end position="363"/>
    </location>
</feature>
<dbReference type="Pfam" id="PF00394">
    <property type="entry name" value="Cu-oxidase"/>
    <property type="match status" value="1"/>
</dbReference>
<dbReference type="GO" id="GO:0005507">
    <property type="term" value="F:copper ion binding"/>
    <property type="evidence" value="ECO:0007669"/>
    <property type="project" value="InterPro"/>
</dbReference>
<dbReference type="InterPro" id="IPR001117">
    <property type="entry name" value="Cu-oxidase_2nd"/>
</dbReference>
<dbReference type="PANTHER" id="PTHR11709:SF502">
    <property type="entry name" value="MULTICOPPER OXIDASE"/>
    <property type="match status" value="1"/>
</dbReference>
<dbReference type="AlphaFoldDB" id="A0AAD6CBF2"/>
<feature type="domain" description="Plastocyanin-like" evidence="9">
    <location>
        <begin position="467"/>
        <end position="578"/>
    </location>
</feature>
<dbReference type="GeneID" id="81595196"/>
<evidence type="ECO:0000259" key="9">
    <source>
        <dbReference type="Pfam" id="PF07731"/>
    </source>
</evidence>
<keyword evidence="5" id="KW-0186">Copper</keyword>
<feature type="chain" id="PRO_5041901136" evidence="7">
    <location>
        <begin position="19"/>
        <end position="627"/>
    </location>
</feature>
<dbReference type="RefSeq" id="XP_056769060.1">
    <property type="nucleotide sequence ID" value="XM_056904953.1"/>
</dbReference>
<dbReference type="CDD" id="cd13880">
    <property type="entry name" value="CuRO_2_MaLCC_like"/>
    <property type="match status" value="1"/>
</dbReference>
<feature type="signal peptide" evidence="7">
    <location>
        <begin position="1"/>
        <end position="18"/>
    </location>
</feature>
<comment type="caution">
    <text evidence="11">The sequence shown here is derived from an EMBL/GenBank/DDBJ whole genome shotgun (WGS) entry which is preliminary data.</text>
</comment>
<name>A0AAD6CBF2_9EURO</name>
<dbReference type="SUPFAM" id="SSF49503">
    <property type="entry name" value="Cupredoxins"/>
    <property type="match status" value="3"/>
</dbReference>
<keyword evidence="4" id="KW-0560">Oxidoreductase</keyword>
<accession>A0AAD6CBF2</accession>
<dbReference type="PANTHER" id="PTHR11709">
    <property type="entry name" value="MULTI-COPPER OXIDASE"/>
    <property type="match status" value="1"/>
</dbReference>
<evidence type="ECO:0000256" key="7">
    <source>
        <dbReference type="SAM" id="SignalP"/>
    </source>
</evidence>
<dbReference type="FunFam" id="2.60.40.420:FF:000038">
    <property type="entry name" value="Extracellular dihydrogeodin oxidase/laccase"/>
    <property type="match status" value="1"/>
</dbReference>
<dbReference type="EMBL" id="JAPVEA010000002">
    <property type="protein sequence ID" value="KAJ5460018.1"/>
    <property type="molecule type" value="Genomic_DNA"/>
</dbReference>
<reference evidence="11" key="2">
    <citation type="journal article" date="2023" name="IMA Fungus">
        <title>Comparative genomic study of the Penicillium genus elucidates a diverse pangenome and 15 lateral gene transfer events.</title>
        <authorList>
            <person name="Petersen C."/>
            <person name="Sorensen T."/>
            <person name="Nielsen M.R."/>
            <person name="Sondergaard T.E."/>
            <person name="Sorensen J.L."/>
            <person name="Fitzpatrick D.A."/>
            <person name="Frisvad J.C."/>
            <person name="Nielsen K.L."/>
        </authorList>
    </citation>
    <scope>NUCLEOTIDE SEQUENCE</scope>
    <source>
        <strain evidence="11">IBT 16125</strain>
    </source>
</reference>
<keyword evidence="7" id="KW-0732">Signal</keyword>
<proteinExistence type="inferred from homology"/>
<comment type="similarity">
    <text evidence="1">Belongs to the multicopper oxidase family.</text>
</comment>
<reference evidence="11" key="1">
    <citation type="submission" date="2022-12" db="EMBL/GenBank/DDBJ databases">
        <authorList>
            <person name="Petersen C."/>
        </authorList>
    </citation>
    <scope>NUCLEOTIDE SEQUENCE</scope>
    <source>
        <strain evidence="11">IBT 16125</strain>
    </source>
</reference>
<dbReference type="CDD" id="cd13901">
    <property type="entry name" value="CuRO_3_MaLCC_like"/>
    <property type="match status" value="1"/>
</dbReference>
<evidence type="ECO:0000256" key="3">
    <source>
        <dbReference type="ARBA" id="ARBA00022737"/>
    </source>
</evidence>
<evidence type="ECO:0000256" key="5">
    <source>
        <dbReference type="ARBA" id="ARBA00023008"/>
    </source>
</evidence>
<protein>
    <submittedName>
        <fullName evidence="11">Laccase</fullName>
    </submittedName>
</protein>
<keyword evidence="12" id="KW-1185">Reference proteome</keyword>
<dbReference type="Pfam" id="PF07732">
    <property type="entry name" value="Cu-oxidase_3"/>
    <property type="match status" value="1"/>
</dbReference>
<gene>
    <name evidence="11" type="ORF">N7458_001570</name>
</gene>
<dbReference type="InterPro" id="IPR011706">
    <property type="entry name" value="Cu-oxidase_C"/>
</dbReference>
<feature type="domain" description="Plastocyanin-like" evidence="10">
    <location>
        <begin position="88"/>
        <end position="206"/>
    </location>
</feature>
<evidence type="ECO:0000256" key="1">
    <source>
        <dbReference type="ARBA" id="ARBA00010609"/>
    </source>
</evidence>
<dbReference type="CDD" id="cd13854">
    <property type="entry name" value="CuRO_1_MaLCC_like"/>
    <property type="match status" value="1"/>
</dbReference>
<dbReference type="GO" id="GO:0016491">
    <property type="term" value="F:oxidoreductase activity"/>
    <property type="evidence" value="ECO:0007669"/>
    <property type="project" value="UniProtKB-KW"/>
</dbReference>
<organism evidence="11 12">
    <name type="scientific">Penicillium daleae</name>
    <dbReference type="NCBI Taxonomy" id="63821"/>
    <lineage>
        <taxon>Eukaryota</taxon>
        <taxon>Fungi</taxon>
        <taxon>Dikarya</taxon>
        <taxon>Ascomycota</taxon>
        <taxon>Pezizomycotina</taxon>
        <taxon>Eurotiomycetes</taxon>
        <taxon>Eurotiomycetidae</taxon>
        <taxon>Eurotiales</taxon>
        <taxon>Aspergillaceae</taxon>
        <taxon>Penicillium</taxon>
    </lineage>
</organism>
<evidence type="ECO:0000313" key="11">
    <source>
        <dbReference type="EMBL" id="KAJ5460018.1"/>
    </source>
</evidence>
<evidence type="ECO:0000256" key="4">
    <source>
        <dbReference type="ARBA" id="ARBA00023002"/>
    </source>
</evidence>
<evidence type="ECO:0000313" key="12">
    <source>
        <dbReference type="Proteomes" id="UP001213681"/>
    </source>
</evidence>
<keyword evidence="2" id="KW-0479">Metal-binding</keyword>
<sequence length="627" mass="68987">MRVVYLFLLNFLKASSTCIPPIGPPTIASSAYQESSSLLPTNLEINNTNACTGNTPDNRQQWCDNDIYTDYTTTVPDTGVVREFWFDVTQANLAPDGRSRWTLTINGTIPGPTIIVDWGDTVIVHLRNNLPVSIHNGTSLHFHGIRQLNTNPMDGAVSLTQCPIAPGQSMTYRWRATQYGTTWYHSHMGLQTWEGVFGGIIINGPASANYDEDKGTILLTDWDVRTVDELWDTVQVSGPPTVDNGLINGTNVFGDDGMDQAGRRFKMKFTKGKSYRLRLGNAACDTHFKFSIDHHSLIVIAVDLVPIQPYTTTVLDIAIGQRYDVIVHSNQSALSNAFWLRAIPQLSCSKSLNADNVRGIIYYDEENINSTIIPNSTAHNFTDSCRDEDPSNLIPMVSQPFGLTPSEFFYSETLPVTVSKTNSFYCWQLNGNSFSMNWTQPTLRSLHTLAPSHRPNLLPSFNSCLSAIPLPANSIPVPQPETWVLIIIESTLPIPHPIHLHGHDFILLAQGTGLYTVPTSASLPYATASTIPKRDTALLPAGGHLVLAFHTDNPGVWLLHCHVGWHLEQGFAVQIIEQGEEICRLLNGGPSGEGGAWKEWAEDLEGNCLVWEGLKGGLQGVEDGSAV</sequence>
<dbReference type="Pfam" id="PF07731">
    <property type="entry name" value="Cu-oxidase_2"/>
    <property type="match status" value="1"/>
</dbReference>
<dbReference type="InterPro" id="IPR045087">
    <property type="entry name" value="Cu-oxidase_fam"/>
</dbReference>
<keyword evidence="3" id="KW-0677">Repeat</keyword>
<keyword evidence="6" id="KW-0325">Glycoprotein</keyword>
<evidence type="ECO:0000256" key="2">
    <source>
        <dbReference type="ARBA" id="ARBA00022723"/>
    </source>
</evidence>